<dbReference type="AlphaFoldDB" id="A0A6J6EIK0"/>
<protein>
    <submittedName>
        <fullName evidence="1">Unannotated protein</fullName>
    </submittedName>
</protein>
<dbReference type="EMBL" id="CAEZTV010000003">
    <property type="protein sequence ID" value="CAB4572768.1"/>
    <property type="molecule type" value="Genomic_DNA"/>
</dbReference>
<sequence>MGELSVRENIVNKFIDAIDPFLDKIETVAVIGASNSDPEIIELKKKKNFELTTYGIDAEADHQLDLNIQTESKIKYDLILCSQVLEHLYDVKSGLVNLVNLMDKDSLLWIGCPASNMSHGSPYYFSAGYQPELITKLAEGLSLQSIVYGRVGTKRNYFMIHALRIWPTTEELIHPIIKYNFSRLPKNSKLNALRYLRDLPGRIYASLIENKISNKVEYASETFVWLKK</sequence>
<reference evidence="1" key="1">
    <citation type="submission" date="2020-05" db="EMBL/GenBank/DDBJ databases">
        <authorList>
            <person name="Chiriac C."/>
            <person name="Salcher M."/>
            <person name="Ghai R."/>
            <person name="Kavagutti S V."/>
        </authorList>
    </citation>
    <scope>NUCLEOTIDE SEQUENCE</scope>
</reference>
<gene>
    <name evidence="1" type="ORF">UFOPK1747_00070</name>
</gene>
<proteinExistence type="predicted"/>
<dbReference type="SUPFAM" id="SSF53335">
    <property type="entry name" value="S-adenosyl-L-methionine-dependent methyltransferases"/>
    <property type="match status" value="1"/>
</dbReference>
<accession>A0A6J6EIK0</accession>
<dbReference type="InterPro" id="IPR029063">
    <property type="entry name" value="SAM-dependent_MTases_sf"/>
</dbReference>
<evidence type="ECO:0000313" key="1">
    <source>
        <dbReference type="EMBL" id="CAB4572768.1"/>
    </source>
</evidence>
<organism evidence="1">
    <name type="scientific">freshwater metagenome</name>
    <dbReference type="NCBI Taxonomy" id="449393"/>
    <lineage>
        <taxon>unclassified sequences</taxon>
        <taxon>metagenomes</taxon>
        <taxon>ecological metagenomes</taxon>
    </lineage>
</organism>
<name>A0A6J6EIK0_9ZZZZ</name>
<dbReference type="Gene3D" id="3.40.50.150">
    <property type="entry name" value="Vaccinia Virus protein VP39"/>
    <property type="match status" value="1"/>
</dbReference>